<sequence>MGLLLPQDTSVVVGVVMDSEGEVVLSNVSGDDRSTQEAAAAAGSVVVAGEMPQATAGGTAALAEPPPLSSARAAATTGARSQEQQEEVPGPAAASVDPSGPPPPPWKTYTVKGGDSILSICQDQGLNGAAGAARPVAGGGGGGGGGGKKATLLDEDTHELVDKVFFGGLSYALVQTLTVIAERAPALQPEVQARLMKMVGDVLENFMPRPWGFAGSGVSTAGGGLGAGGVGSPPVDGVVGGLEGLSLVCESPRMPGKRGGGGSGGGGFGGGGGAGGLSWSAEGGRHLEAWRSVLFPAPGTRAAAASVATTTTIQPYRALGEGIPVTATATAIGPDDASLTAEDTCCGGGSGGGGGGYPDWSEISTVLWSPSAGAGGGGGGGGMGAGQRVRTGGGGGGGAGLFVGETRGAAQARLAEQPGVFWELYGSAEEGEGATTGNVVLALEVLGSFDFYSIPANGGARGVGGVGVSGEVSLDYRQEMLERALRLLHHHALRCLDDADERVRMAACSACCRLLARAALDARPAHHSGGGGGGGTAGEGGGSGPKASAPAPATAGGGGTTAALAGAGTPRAPSPAFDQNPATATTGRDSGLVGGGGLMMWAFEGGGSFGPSLLDGGGIAAGTGVGSVLGEYGGGGGGAAAWMTRACVEVLERLLTVGLQDEAVAVRQEIVRGLETNHPLDPLVALAGNIQCLFQSVNDENLDVRRSAARVVGRASRQQSTMVMPFVRVALVQLGRHLDVSQDPLVKRERILILTDLLTSAGSLVRPYVSSIMPQLLLELVGSSGCLGGVGGSHRLSYLQHRPSGTGGRKVGSGGGVSGAGGGGKKAGEAGLMSAVLTAVLRAMGVLSVPPGCVLSSLS</sequence>
<dbReference type="GO" id="GO:0004674">
    <property type="term" value="F:protein serine/threonine kinase activity"/>
    <property type="evidence" value="ECO:0007669"/>
    <property type="project" value="TreeGrafter"/>
</dbReference>
<dbReference type="GO" id="GO:0005634">
    <property type="term" value="C:nucleus"/>
    <property type="evidence" value="ECO:0007669"/>
    <property type="project" value="TreeGrafter"/>
</dbReference>
<reference evidence="2 3" key="1">
    <citation type="journal article" date="2010" name="Nature">
        <title>The Ectocarpus genome and the independent evolution of multicellularity in brown algae.</title>
        <authorList>
            <person name="Cock J.M."/>
            <person name="Sterck L."/>
            <person name="Rouze P."/>
            <person name="Scornet D."/>
            <person name="Allen A.E."/>
            <person name="Amoutzias G."/>
            <person name="Anthouard V."/>
            <person name="Artiguenave F."/>
            <person name="Aury J.M."/>
            <person name="Badger J.H."/>
            <person name="Beszteri B."/>
            <person name="Billiau K."/>
            <person name="Bonnet E."/>
            <person name="Bothwell J.H."/>
            <person name="Bowler C."/>
            <person name="Boyen C."/>
            <person name="Brownlee C."/>
            <person name="Carrano C.J."/>
            <person name="Charrier B."/>
            <person name="Cho G.Y."/>
            <person name="Coelho S.M."/>
            <person name="Collen J."/>
            <person name="Corre E."/>
            <person name="Da Silva C."/>
            <person name="Delage L."/>
            <person name="Delaroque N."/>
            <person name="Dittami S.M."/>
            <person name="Doulbeau S."/>
            <person name="Elias M."/>
            <person name="Farnham G."/>
            <person name="Gachon C.M."/>
            <person name="Gschloessl B."/>
            <person name="Heesch S."/>
            <person name="Jabbari K."/>
            <person name="Jubin C."/>
            <person name="Kawai H."/>
            <person name="Kimura K."/>
            <person name="Kloareg B."/>
            <person name="Kupper F.C."/>
            <person name="Lang D."/>
            <person name="Le Bail A."/>
            <person name="Leblanc C."/>
            <person name="Lerouge P."/>
            <person name="Lohr M."/>
            <person name="Lopez P.J."/>
            <person name="Martens C."/>
            <person name="Maumus F."/>
            <person name="Michel G."/>
            <person name="Miranda-Saavedra D."/>
            <person name="Morales J."/>
            <person name="Moreau H."/>
            <person name="Motomura T."/>
            <person name="Nagasato C."/>
            <person name="Napoli C.A."/>
            <person name="Nelson D.R."/>
            <person name="Nyvall-Collen P."/>
            <person name="Peters A.F."/>
            <person name="Pommier C."/>
            <person name="Potin P."/>
            <person name="Poulain J."/>
            <person name="Quesneville H."/>
            <person name="Read B."/>
            <person name="Rensing S.A."/>
            <person name="Ritter A."/>
            <person name="Rousvoal S."/>
            <person name="Samanta M."/>
            <person name="Samson G."/>
            <person name="Schroeder D.C."/>
            <person name="Segurens B."/>
            <person name="Strittmatter M."/>
            <person name="Tonon T."/>
            <person name="Tregear J.W."/>
            <person name="Valentin K."/>
            <person name="von Dassow P."/>
            <person name="Yamagishi T."/>
            <person name="Van de Peer Y."/>
            <person name="Wincker P."/>
        </authorList>
    </citation>
    <scope>NUCLEOTIDE SEQUENCE [LARGE SCALE GENOMIC DNA]</scope>
    <source>
        <strain evidence="3">Ec32 / CCAP1310/4</strain>
    </source>
</reference>
<feature type="compositionally biased region" description="Low complexity" evidence="1">
    <location>
        <begin position="561"/>
        <end position="571"/>
    </location>
</feature>
<dbReference type="PANTHER" id="PTHR11139">
    <property type="entry name" value="ATAXIA TELANGIECTASIA MUTATED ATM -RELATED"/>
    <property type="match status" value="1"/>
</dbReference>
<dbReference type="GO" id="GO:0031932">
    <property type="term" value="C:TORC2 complex"/>
    <property type="evidence" value="ECO:0007669"/>
    <property type="project" value="TreeGrafter"/>
</dbReference>
<feature type="compositionally biased region" description="Gly residues" evidence="1">
    <location>
        <begin position="257"/>
        <end position="276"/>
    </location>
</feature>
<feature type="compositionally biased region" description="Low complexity" evidence="1">
    <location>
        <begin position="88"/>
        <end position="98"/>
    </location>
</feature>
<feature type="region of interest" description="Disordered" evidence="1">
    <location>
        <begin position="255"/>
        <end position="277"/>
    </location>
</feature>
<dbReference type="InterPro" id="IPR016024">
    <property type="entry name" value="ARM-type_fold"/>
</dbReference>
<dbReference type="Gene3D" id="1.25.10.10">
    <property type="entry name" value="Leucine-rich Repeat Variant"/>
    <property type="match status" value="1"/>
</dbReference>
<dbReference type="InterPro" id="IPR011989">
    <property type="entry name" value="ARM-like"/>
</dbReference>
<proteinExistence type="predicted"/>
<dbReference type="GO" id="GO:0016242">
    <property type="term" value="P:negative regulation of macroautophagy"/>
    <property type="evidence" value="ECO:0007669"/>
    <property type="project" value="TreeGrafter"/>
</dbReference>
<evidence type="ECO:0000313" key="2">
    <source>
        <dbReference type="EMBL" id="CBJ33818.1"/>
    </source>
</evidence>
<evidence type="ECO:0000256" key="1">
    <source>
        <dbReference type="SAM" id="MobiDB-lite"/>
    </source>
</evidence>
<dbReference type="GO" id="GO:0031931">
    <property type="term" value="C:TORC1 complex"/>
    <property type="evidence" value="ECO:0007669"/>
    <property type="project" value="TreeGrafter"/>
</dbReference>
<accession>D7G555</accession>
<keyword evidence="3" id="KW-1185">Reference proteome</keyword>
<feature type="region of interest" description="Disordered" evidence="1">
    <location>
        <begin position="802"/>
        <end position="824"/>
    </location>
</feature>
<dbReference type="EMBL" id="FN649760">
    <property type="protein sequence ID" value="CBJ33818.1"/>
    <property type="molecule type" value="Genomic_DNA"/>
</dbReference>
<name>D7G555_ECTSI</name>
<dbReference type="eggNOG" id="KOG0891">
    <property type="taxonomic scope" value="Eukaryota"/>
</dbReference>
<feature type="region of interest" description="Disordered" evidence="1">
    <location>
        <begin position="523"/>
        <end position="589"/>
    </location>
</feature>
<feature type="region of interest" description="Disordered" evidence="1">
    <location>
        <begin position="57"/>
        <end position="106"/>
    </location>
</feature>
<evidence type="ECO:0000313" key="3">
    <source>
        <dbReference type="Proteomes" id="UP000002630"/>
    </source>
</evidence>
<dbReference type="Proteomes" id="UP000002630">
    <property type="component" value="Unassembled WGS sequence"/>
</dbReference>
<dbReference type="InterPro" id="IPR050517">
    <property type="entry name" value="DDR_Repair_Kinase"/>
</dbReference>
<dbReference type="SUPFAM" id="SSF48371">
    <property type="entry name" value="ARM repeat"/>
    <property type="match status" value="1"/>
</dbReference>
<feature type="compositionally biased region" description="Gly residues" evidence="1">
    <location>
        <begin position="528"/>
        <end position="544"/>
    </location>
</feature>
<dbReference type="GO" id="GO:0005737">
    <property type="term" value="C:cytoplasm"/>
    <property type="evidence" value="ECO:0007669"/>
    <property type="project" value="TreeGrafter"/>
</dbReference>
<dbReference type="GO" id="GO:0031929">
    <property type="term" value="P:TOR signaling"/>
    <property type="evidence" value="ECO:0007669"/>
    <property type="project" value="TreeGrafter"/>
</dbReference>
<dbReference type="PANTHER" id="PTHR11139:SF9">
    <property type="entry name" value="SERINE_THREONINE-PROTEIN KINASE MTOR"/>
    <property type="match status" value="1"/>
</dbReference>
<dbReference type="InParanoid" id="D7G555"/>
<feature type="compositionally biased region" description="Low complexity" evidence="1">
    <location>
        <begin position="545"/>
        <end position="554"/>
    </location>
</feature>
<protein>
    <submittedName>
        <fullName evidence="2">Uncharacterized protein</fullName>
    </submittedName>
</protein>
<dbReference type="AlphaFoldDB" id="D7G555"/>
<dbReference type="STRING" id="2880.D7G555"/>
<organism evidence="2 3">
    <name type="scientific">Ectocarpus siliculosus</name>
    <name type="common">Brown alga</name>
    <name type="synonym">Conferva siliculosa</name>
    <dbReference type="NCBI Taxonomy" id="2880"/>
    <lineage>
        <taxon>Eukaryota</taxon>
        <taxon>Sar</taxon>
        <taxon>Stramenopiles</taxon>
        <taxon>Ochrophyta</taxon>
        <taxon>PX clade</taxon>
        <taxon>Phaeophyceae</taxon>
        <taxon>Ectocarpales</taxon>
        <taxon>Ectocarpaceae</taxon>
        <taxon>Ectocarpus</taxon>
    </lineage>
</organism>
<gene>
    <name evidence="2" type="ORF">Esi_0625_0006</name>
</gene>
<feature type="compositionally biased region" description="Gly residues" evidence="1">
    <location>
        <begin position="805"/>
        <end position="824"/>
    </location>
</feature>
<feature type="compositionally biased region" description="Low complexity" evidence="1">
    <location>
        <begin position="59"/>
        <end position="81"/>
    </location>
</feature>